<dbReference type="KEGG" id="brh:RBRH_03888"/>
<evidence type="ECO:0000313" key="1">
    <source>
        <dbReference type="EMBL" id="CBW75361.1"/>
    </source>
</evidence>
<proteinExistence type="predicted"/>
<organism evidence="1 2">
    <name type="scientific">Mycetohabitans rhizoxinica (strain DSM 19002 / CIP 109453 / HKI 454)</name>
    <name type="common">Paraburkholderia rhizoxinica</name>
    <dbReference type="NCBI Taxonomy" id="882378"/>
    <lineage>
        <taxon>Bacteria</taxon>
        <taxon>Pseudomonadati</taxon>
        <taxon>Pseudomonadota</taxon>
        <taxon>Betaproteobacteria</taxon>
        <taxon>Burkholderiales</taxon>
        <taxon>Burkholderiaceae</taxon>
        <taxon>Mycetohabitans</taxon>
    </lineage>
</organism>
<evidence type="ECO:0000313" key="2">
    <source>
        <dbReference type="Proteomes" id="UP000007437"/>
    </source>
</evidence>
<name>E5ARX9_MYCRK</name>
<accession>E5ARX9</accession>
<dbReference type="EMBL" id="FR687359">
    <property type="protein sequence ID" value="CBW75361.1"/>
    <property type="molecule type" value="Genomic_DNA"/>
</dbReference>
<gene>
    <name evidence="1" type="ordered locus">RBRH_03888</name>
</gene>
<dbReference type="HOGENOM" id="CLU_2506409_0_0_4"/>
<dbReference type="AlphaFoldDB" id="E5ARX9"/>
<dbReference type="Proteomes" id="UP000007437">
    <property type="component" value="Chromosome"/>
</dbReference>
<reference evidence="1 2" key="1">
    <citation type="journal article" date="2011" name="J. Bacteriol.">
        <title>Complete genome sequence of Burkholderia rhizoxinica, an endosymbiont of Rhizopus microsporus.</title>
        <authorList>
            <person name="Lackner G."/>
            <person name="Moebius N."/>
            <person name="Partida-Martinez L."/>
            <person name="Hertweck C."/>
        </authorList>
    </citation>
    <scope>NUCLEOTIDE SEQUENCE [LARGE SCALE GENOMIC DNA]</scope>
    <source>
        <strain evidence="2">DSM 19002 / CIP 109453 / HKI 454</strain>
    </source>
</reference>
<sequence>MAISSDVGEMQSGRSHVLVHCAYIRQEVECHHRWHSLYGRRVTFRDIEQRGGVHVLHIERDCGVVKMAMYQSGILRNARSCPPCL</sequence>
<protein>
    <submittedName>
        <fullName evidence="1">Uncharacterized protein</fullName>
    </submittedName>
</protein>